<evidence type="ECO:0000313" key="2">
    <source>
        <dbReference type="EMBL" id="KAH6647453.1"/>
    </source>
</evidence>
<proteinExistence type="predicted"/>
<protein>
    <submittedName>
        <fullName evidence="2">Uncharacterized protein</fullName>
    </submittedName>
</protein>
<name>A0A9P8UD07_9PEZI</name>
<keyword evidence="3" id="KW-1185">Reference proteome</keyword>
<dbReference type="PANTHER" id="PTHR37540">
    <property type="entry name" value="TRANSCRIPTION FACTOR (ACR-2), PUTATIVE-RELATED-RELATED"/>
    <property type="match status" value="1"/>
</dbReference>
<evidence type="ECO:0000256" key="1">
    <source>
        <dbReference type="ARBA" id="ARBA00023242"/>
    </source>
</evidence>
<sequence length="431" mass="46989">MSSTQFLFLNATGTSELSHLDAKQMRAHITRTNFAKRRKRIHGDFEAKAAETSSSYNPAVWKAAKPASRSTRSCGDDVPALPLTAQLAEQYCYAQFLSGLWSLVFQDGRDYPTNADEAAWIALLVSEPALLESSMAVGARHWSPDASFQRQAEAHWSRAAGLVARRIGSGAAAHVDAVLGAVLTMAFGERLRCDGEAWAVHIDGAAQLIRERRSRGVGGLPSWFYDLLILDSTNDLLGFPRFYHRKLADEASAYGHRPLSDVADICDGLSRLLWSLDAHRKDQPGPISAGEEVEITTTKLLSQARALRAHAGPHIRATSWTVELILHLSRGQEPGAADLEPAAGELREALCGLRHQPCSYMNLTSCTLMIGALAAGAGTPTRAWFVGALGGAVRALRSRGWDAPLDILEGGFVTHPLFQARFRSLWKELDR</sequence>
<dbReference type="EMBL" id="JAGPXC010000008">
    <property type="protein sequence ID" value="KAH6647453.1"/>
    <property type="molecule type" value="Genomic_DNA"/>
</dbReference>
<keyword evidence="1" id="KW-0539">Nucleus</keyword>
<gene>
    <name evidence="2" type="ORF">BKA67DRAFT_682656</name>
</gene>
<accession>A0A9P8UD07</accession>
<dbReference type="InterPro" id="IPR021858">
    <property type="entry name" value="Fun_TF"/>
</dbReference>
<evidence type="ECO:0000313" key="3">
    <source>
        <dbReference type="Proteomes" id="UP000758603"/>
    </source>
</evidence>
<dbReference type="OrthoDB" id="4158087at2759"/>
<dbReference type="GeneID" id="70137847"/>
<reference evidence="2" key="1">
    <citation type="journal article" date="2021" name="Nat. Commun.">
        <title>Genetic determinants of endophytism in the Arabidopsis root mycobiome.</title>
        <authorList>
            <person name="Mesny F."/>
            <person name="Miyauchi S."/>
            <person name="Thiergart T."/>
            <person name="Pickel B."/>
            <person name="Atanasova L."/>
            <person name="Karlsson M."/>
            <person name="Huettel B."/>
            <person name="Barry K.W."/>
            <person name="Haridas S."/>
            <person name="Chen C."/>
            <person name="Bauer D."/>
            <person name="Andreopoulos W."/>
            <person name="Pangilinan J."/>
            <person name="LaButti K."/>
            <person name="Riley R."/>
            <person name="Lipzen A."/>
            <person name="Clum A."/>
            <person name="Drula E."/>
            <person name="Henrissat B."/>
            <person name="Kohler A."/>
            <person name="Grigoriev I.V."/>
            <person name="Martin F.M."/>
            <person name="Hacquard S."/>
        </authorList>
    </citation>
    <scope>NUCLEOTIDE SEQUENCE</scope>
    <source>
        <strain evidence="2">MPI-SDFR-AT-0073</strain>
    </source>
</reference>
<dbReference type="RefSeq" id="XP_045953965.1">
    <property type="nucleotide sequence ID" value="XM_046108956.1"/>
</dbReference>
<dbReference type="Pfam" id="PF11951">
    <property type="entry name" value="Fungal_trans_2"/>
    <property type="match status" value="1"/>
</dbReference>
<organism evidence="2 3">
    <name type="scientific">Truncatella angustata</name>
    <dbReference type="NCBI Taxonomy" id="152316"/>
    <lineage>
        <taxon>Eukaryota</taxon>
        <taxon>Fungi</taxon>
        <taxon>Dikarya</taxon>
        <taxon>Ascomycota</taxon>
        <taxon>Pezizomycotina</taxon>
        <taxon>Sordariomycetes</taxon>
        <taxon>Xylariomycetidae</taxon>
        <taxon>Amphisphaeriales</taxon>
        <taxon>Sporocadaceae</taxon>
        <taxon>Truncatella</taxon>
    </lineage>
</organism>
<dbReference type="AlphaFoldDB" id="A0A9P8UD07"/>
<dbReference type="Proteomes" id="UP000758603">
    <property type="component" value="Unassembled WGS sequence"/>
</dbReference>
<comment type="caution">
    <text evidence="2">The sequence shown here is derived from an EMBL/GenBank/DDBJ whole genome shotgun (WGS) entry which is preliminary data.</text>
</comment>